<evidence type="ECO:0000256" key="9">
    <source>
        <dbReference type="ARBA" id="ARBA00061312"/>
    </source>
</evidence>
<evidence type="ECO:0000256" key="8">
    <source>
        <dbReference type="ARBA" id="ARBA00023242"/>
    </source>
</evidence>
<dbReference type="SUPFAM" id="SSF52540">
    <property type="entry name" value="P-loop containing nucleoside triphosphate hydrolases"/>
    <property type="match status" value="1"/>
</dbReference>
<protein>
    <submittedName>
        <fullName evidence="10">Putative d-glycerate 3-kinase</fullName>
    </submittedName>
</protein>
<comment type="similarity">
    <text evidence="9">Belongs to the GLYK kinase family.</text>
</comment>
<keyword evidence="3" id="KW-0963">Cytoplasm</keyword>
<dbReference type="OMA" id="FAGPQHF"/>
<keyword evidence="7" id="KW-0067">ATP-binding</keyword>
<keyword evidence="8" id="KW-0539">Nucleus</keyword>
<comment type="subcellular location">
    <subcellularLocation>
        <location evidence="2">Cytoplasm</location>
    </subcellularLocation>
    <subcellularLocation>
        <location evidence="1">Nucleus</location>
    </subcellularLocation>
</comment>
<evidence type="ECO:0000256" key="3">
    <source>
        <dbReference type="ARBA" id="ARBA00022490"/>
    </source>
</evidence>
<keyword evidence="5" id="KW-0547">Nucleotide-binding</keyword>
<proteinExistence type="inferred from homology"/>
<dbReference type="Proteomes" id="UP000054516">
    <property type="component" value="Unassembled WGS sequence"/>
</dbReference>
<keyword evidence="6 10" id="KW-0418">Kinase</keyword>
<dbReference type="EMBL" id="DF977543">
    <property type="protein sequence ID" value="GAP92227.1"/>
    <property type="molecule type" value="Genomic_DNA"/>
</dbReference>
<dbReference type="OrthoDB" id="347435at2759"/>
<dbReference type="GO" id="GO:0005634">
    <property type="term" value="C:nucleus"/>
    <property type="evidence" value="ECO:0007669"/>
    <property type="project" value="UniProtKB-SubCell"/>
</dbReference>
<dbReference type="AlphaFoldDB" id="A0A1W2TUD8"/>
<dbReference type="GO" id="GO:0005524">
    <property type="term" value="F:ATP binding"/>
    <property type="evidence" value="ECO:0007669"/>
    <property type="project" value="UniProtKB-KW"/>
</dbReference>
<dbReference type="PANTHER" id="PTHR10285">
    <property type="entry name" value="URIDINE KINASE"/>
    <property type="match status" value="1"/>
</dbReference>
<evidence type="ECO:0000313" key="10">
    <source>
        <dbReference type="EMBL" id="GAP92227.1"/>
    </source>
</evidence>
<keyword evidence="11" id="KW-1185">Reference proteome</keyword>
<reference evidence="10" key="1">
    <citation type="submission" date="2016-03" db="EMBL/GenBank/DDBJ databases">
        <title>Draft genome sequence of Rosellinia necatrix.</title>
        <authorList>
            <person name="Kanematsu S."/>
        </authorList>
    </citation>
    <scope>NUCLEOTIDE SEQUENCE [LARGE SCALE GENOMIC DNA]</scope>
    <source>
        <strain evidence="10">W97</strain>
    </source>
</reference>
<evidence type="ECO:0000256" key="4">
    <source>
        <dbReference type="ARBA" id="ARBA00022679"/>
    </source>
</evidence>
<organism evidence="10">
    <name type="scientific">Rosellinia necatrix</name>
    <name type="common">White root-rot fungus</name>
    <dbReference type="NCBI Taxonomy" id="77044"/>
    <lineage>
        <taxon>Eukaryota</taxon>
        <taxon>Fungi</taxon>
        <taxon>Dikarya</taxon>
        <taxon>Ascomycota</taxon>
        <taxon>Pezizomycotina</taxon>
        <taxon>Sordariomycetes</taxon>
        <taxon>Xylariomycetidae</taxon>
        <taxon>Xylariales</taxon>
        <taxon>Xylariaceae</taxon>
        <taxon>Rosellinia</taxon>
    </lineage>
</organism>
<sequence length="316" mass="35596">MAIDETAIQQTLSLLLPSIQAHRESALSGDGKRKLFVLGLSGVQGSGKSTWARSLSQALNDGHHFKTVVLSLDDLYHTHEELVRLRESNPGNSLFRNRGQPGTHDEVLAQQVFGKLRRGEEVALPRFDKGRFKGEGDRVPQSEWERVTAEPPVDILILEGWCVGFQSLSEDELEAKWSAARTSALVESDAKGASTSMLRTHPLHNIRALNENLRRYNATFLGPDHFDFLVHLDTERLANVYRWRIQQEEALRAAKGEGQTNDEVIAFVQVYMPAYELYLERLQREAFARNKGATGRKTQIRIKLGDIRQVASVTEL</sequence>
<dbReference type="Gene3D" id="3.40.50.300">
    <property type="entry name" value="P-loop containing nucleotide triphosphate hydrolases"/>
    <property type="match status" value="1"/>
</dbReference>
<dbReference type="GO" id="GO:0016301">
    <property type="term" value="F:kinase activity"/>
    <property type="evidence" value="ECO:0007669"/>
    <property type="project" value="UniProtKB-KW"/>
</dbReference>
<keyword evidence="4" id="KW-0808">Transferase</keyword>
<gene>
    <name evidence="10" type="ORF">SAMD00023353_9800160</name>
</gene>
<evidence type="ECO:0000256" key="7">
    <source>
        <dbReference type="ARBA" id="ARBA00022840"/>
    </source>
</evidence>
<accession>A0A1W2TUD8</accession>
<evidence type="ECO:0000256" key="1">
    <source>
        <dbReference type="ARBA" id="ARBA00004123"/>
    </source>
</evidence>
<dbReference type="STRING" id="77044.A0A1W2TUD8"/>
<name>A0A1W2TUD8_ROSNE</name>
<dbReference type="GO" id="GO:0005737">
    <property type="term" value="C:cytoplasm"/>
    <property type="evidence" value="ECO:0007669"/>
    <property type="project" value="UniProtKB-SubCell"/>
</dbReference>
<dbReference type="FunFam" id="3.40.50.300:FF:001691">
    <property type="entry name" value="Probable ATP-dependent kinase TDA10"/>
    <property type="match status" value="1"/>
</dbReference>
<evidence type="ECO:0000313" key="11">
    <source>
        <dbReference type="Proteomes" id="UP000054516"/>
    </source>
</evidence>
<evidence type="ECO:0000256" key="2">
    <source>
        <dbReference type="ARBA" id="ARBA00004496"/>
    </source>
</evidence>
<dbReference type="InterPro" id="IPR027417">
    <property type="entry name" value="P-loop_NTPase"/>
</dbReference>
<evidence type="ECO:0000256" key="5">
    <source>
        <dbReference type="ARBA" id="ARBA00022741"/>
    </source>
</evidence>
<evidence type="ECO:0000256" key="6">
    <source>
        <dbReference type="ARBA" id="ARBA00022777"/>
    </source>
</evidence>